<gene>
    <name evidence="1" type="primary">Necator_chrII.g8656</name>
    <name evidence="1" type="ORF">RB195_020861</name>
</gene>
<organism evidence="1 2">
    <name type="scientific">Necator americanus</name>
    <name type="common">Human hookworm</name>
    <dbReference type="NCBI Taxonomy" id="51031"/>
    <lineage>
        <taxon>Eukaryota</taxon>
        <taxon>Metazoa</taxon>
        <taxon>Ecdysozoa</taxon>
        <taxon>Nematoda</taxon>
        <taxon>Chromadorea</taxon>
        <taxon>Rhabditida</taxon>
        <taxon>Rhabditina</taxon>
        <taxon>Rhabditomorpha</taxon>
        <taxon>Strongyloidea</taxon>
        <taxon>Ancylostomatidae</taxon>
        <taxon>Bunostominae</taxon>
        <taxon>Necator</taxon>
    </lineage>
</organism>
<dbReference type="InterPro" id="IPR023198">
    <property type="entry name" value="PGP-like_dom2"/>
</dbReference>
<dbReference type="InterPro" id="IPR036412">
    <property type="entry name" value="HAD-like_sf"/>
</dbReference>
<dbReference type="SFLD" id="SFLDG01129">
    <property type="entry name" value="C1.5:_HAD__Beta-PGM__Phosphata"/>
    <property type="match status" value="1"/>
</dbReference>
<accession>A0ABR1CKW8</accession>
<protein>
    <recommendedName>
        <fullName evidence="3">HAD hydrolase, family IA, variant 3</fullName>
    </recommendedName>
</protein>
<dbReference type="PANTHER" id="PTHR18901:SF38">
    <property type="entry name" value="PSEUDOURIDINE-5'-PHOSPHATASE"/>
    <property type="match status" value="1"/>
</dbReference>
<evidence type="ECO:0008006" key="3">
    <source>
        <dbReference type="Google" id="ProtNLM"/>
    </source>
</evidence>
<dbReference type="Pfam" id="PF00702">
    <property type="entry name" value="Hydrolase"/>
    <property type="match status" value="1"/>
</dbReference>
<dbReference type="SUPFAM" id="SSF56784">
    <property type="entry name" value="HAD-like"/>
    <property type="match status" value="1"/>
</dbReference>
<dbReference type="EMBL" id="JAVFWL010000002">
    <property type="protein sequence ID" value="KAK6739033.1"/>
    <property type="molecule type" value="Genomic_DNA"/>
</dbReference>
<dbReference type="InterPro" id="IPR006439">
    <property type="entry name" value="HAD-SF_hydro_IA"/>
</dbReference>
<dbReference type="InterPro" id="IPR023214">
    <property type="entry name" value="HAD_sf"/>
</dbReference>
<sequence>MTKKTTPVTHVIFDVDGTLLDTESCYELATQAMLAKFGRKFTSDMKANMMGRGGADANAWLIREVGISDQITTEEFGVQKDAMLSEMFPKCNAFPGAERLVRHFAKKQVPMAICSGSSLRKFQQKSVKHRSWLDLIPTKVFCGDEGEVKRGKPFPDGFLVTMQKFPVLPTDPSHVLVFEDSPNGARAAVAAGMQCVMVPDPVFREQSRALNVSKILSTLEEFKPEEFGLPPYD</sequence>
<reference evidence="1 2" key="1">
    <citation type="submission" date="2023-08" db="EMBL/GenBank/DDBJ databases">
        <title>A Necator americanus chromosomal reference genome.</title>
        <authorList>
            <person name="Ilik V."/>
            <person name="Petrzelkova K.J."/>
            <person name="Pardy F."/>
            <person name="Fuh T."/>
            <person name="Niatou-Singa F.S."/>
            <person name="Gouil Q."/>
            <person name="Baker L."/>
            <person name="Ritchie M.E."/>
            <person name="Jex A.R."/>
            <person name="Gazzola D."/>
            <person name="Li H."/>
            <person name="Toshio Fujiwara R."/>
            <person name="Zhan B."/>
            <person name="Aroian R.V."/>
            <person name="Pafco B."/>
            <person name="Schwarz E.M."/>
        </authorList>
    </citation>
    <scope>NUCLEOTIDE SEQUENCE [LARGE SCALE GENOMIC DNA]</scope>
    <source>
        <strain evidence="1 2">Aroian</strain>
        <tissue evidence="1">Whole animal</tissue>
    </source>
</reference>
<evidence type="ECO:0000313" key="2">
    <source>
        <dbReference type="Proteomes" id="UP001303046"/>
    </source>
</evidence>
<dbReference type="PANTHER" id="PTHR18901">
    <property type="entry name" value="2-DEOXYGLUCOSE-6-PHOSPHATE PHOSPHATASE 2"/>
    <property type="match status" value="1"/>
</dbReference>
<comment type="caution">
    <text evidence="1">The sequence shown here is derived from an EMBL/GenBank/DDBJ whole genome shotgun (WGS) entry which is preliminary data.</text>
</comment>
<evidence type="ECO:0000313" key="1">
    <source>
        <dbReference type="EMBL" id="KAK6739033.1"/>
    </source>
</evidence>
<dbReference type="Gene3D" id="3.40.50.1000">
    <property type="entry name" value="HAD superfamily/HAD-like"/>
    <property type="match status" value="1"/>
</dbReference>
<dbReference type="SFLD" id="SFLDS00003">
    <property type="entry name" value="Haloacid_Dehalogenase"/>
    <property type="match status" value="1"/>
</dbReference>
<dbReference type="NCBIfam" id="TIGR01509">
    <property type="entry name" value="HAD-SF-IA-v3"/>
    <property type="match status" value="1"/>
</dbReference>
<dbReference type="Gene3D" id="1.10.150.240">
    <property type="entry name" value="Putative phosphatase, domain 2"/>
    <property type="match status" value="1"/>
</dbReference>
<name>A0ABR1CKW8_NECAM</name>
<keyword evidence="2" id="KW-1185">Reference proteome</keyword>
<dbReference type="Proteomes" id="UP001303046">
    <property type="component" value="Unassembled WGS sequence"/>
</dbReference>
<proteinExistence type="predicted"/>